<dbReference type="EMBL" id="JACGCM010002630">
    <property type="protein sequence ID" value="KAF6137691.1"/>
    <property type="molecule type" value="Genomic_DNA"/>
</dbReference>
<name>A0A7J7L4X5_9MAGN</name>
<reference evidence="2 3" key="1">
    <citation type="journal article" date="2020" name="IScience">
        <title>Genome Sequencing of the Endangered Kingdonia uniflora (Circaeasteraceae, Ranunculales) Reveals Potential Mechanisms of Evolutionary Specialization.</title>
        <authorList>
            <person name="Sun Y."/>
            <person name="Deng T."/>
            <person name="Zhang A."/>
            <person name="Moore M.J."/>
            <person name="Landis J.B."/>
            <person name="Lin N."/>
            <person name="Zhang H."/>
            <person name="Zhang X."/>
            <person name="Huang J."/>
            <person name="Zhang X."/>
            <person name="Sun H."/>
            <person name="Wang H."/>
        </authorList>
    </citation>
    <scope>NUCLEOTIDE SEQUENCE [LARGE SCALE GENOMIC DNA]</scope>
    <source>
        <strain evidence="2">TB1705</strain>
        <tissue evidence="2">Leaf</tissue>
    </source>
</reference>
<keyword evidence="3" id="KW-1185">Reference proteome</keyword>
<comment type="caution">
    <text evidence="2">The sequence shown here is derived from an EMBL/GenBank/DDBJ whole genome shotgun (WGS) entry which is preliminary data.</text>
</comment>
<dbReference type="AlphaFoldDB" id="A0A7J7L4X5"/>
<evidence type="ECO:0000313" key="2">
    <source>
        <dbReference type="EMBL" id="KAF6137691.1"/>
    </source>
</evidence>
<feature type="compositionally biased region" description="Low complexity" evidence="1">
    <location>
        <begin position="69"/>
        <end position="85"/>
    </location>
</feature>
<organism evidence="2 3">
    <name type="scientific">Kingdonia uniflora</name>
    <dbReference type="NCBI Taxonomy" id="39325"/>
    <lineage>
        <taxon>Eukaryota</taxon>
        <taxon>Viridiplantae</taxon>
        <taxon>Streptophyta</taxon>
        <taxon>Embryophyta</taxon>
        <taxon>Tracheophyta</taxon>
        <taxon>Spermatophyta</taxon>
        <taxon>Magnoliopsida</taxon>
        <taxon>Ranunculales</taxon>
        <taxon>Circaeasteraceae</taxon>
        <taxon>Kingdonia</taxon>
    </lineage>
</organism>
<protein>
    <submittedName>
        <fullName evidence="2">Uncharacterized protein</fullName>
    </submittedName>
</protein>
<dbReference type="Proteomes" id="UP000541444">
    <property type="component" value="Unassembled WGS sequence"/>
</dbReference>
<evidence type="ECO:0000313" key="3">
    <source>
        <dbReference type="Proteomes" id="UP000541444"/>
    </source>
</evidence>
<feature type="region of interest" description="Disordered" evidence="1">
    <location>
        <begin position="66"/>
        <end position="131"/>
    </location>
</feature>
<feature type="compositionally biased region" description="Basic and acidic residues" evidence="1">
    <location>
        <begin position="92"/>
        <end position="102"/>
    </location>
</feature>
<evidence type="ECO:0000256" key="1">
    <source>
        <dbReference type="SAM" id="MobiDB-lite"/>
    </source>
</evidence>
<proteinExistence type="predicted"/>
<gene>
    <name evidence="2" type="ORF">GIB67_023625</name>
</gene>
<accession>A0A7J7L4X5</accession>
<sequence length="166" mass="17587">MATNGDSVSTGTTFSHLFDNNTSHAASMGFESFGFSPSFSNGTNSPMMLCFGGENQKSQVCVGVGVVESSSPSSSNNSCSSNYLSKSKKPHCRETKKAEGNKESGPGSGNRGGQSRKRSKTEKNPSSMGSIKVRKQNMLCMHAIVTNFATNISSPFMIESKGSLLF</sequence>